<dbReference type="Pfam" id="PF01841">
    <property type="entry name" value="Transglut_core"/>
    <property type="match status" value="1"/>
</dbReference>
<dbReference type="Gene3D" id="3.10.620.30">
    <property type="match status" value="1"/>
</dbReference>
<evidence type="ECO:0000259" key="1">
    <source>
        <dbReference type="SMART" id="SM00460"/>
    </source>
</evidence>
<feature type="domain" description="Transglutaminase-like" evidence="1">
    <location>
        <begin position="375"/>
        <end position="434"/>
    </location>
</feature>
<dbReference type="AlphaFoldDB" id="A0A1V1PHS2"/>
<dbReference type="EMBL" id="ATBP01000008">
    <property type="protein sequence ID" value="ETR74417.1"/>
    <property type="molecule type" value="Genomic_DNA"/>
</dbReference>
<dbReference type="Proteomes" id="UP000189670">
    <property type="component" value="Unassembled WGS sequence"/>
</dbReference>
<sequence length="473" mass="53794">MVIYRFFLFFAIFVILICIHCGVFEQNSIEIKSVAQTLSAQETWMNIFHQQQKMGFTRRMIQPQNDMYVLSEKTYLQVNTLGTIHDLHIETNAILNNDMSLSQFSFQLKSDPFDFKVQGTIASKTLRLVIDNTETNLPIQDKIYLPTALIDAAYALDLKPGESQKLKLFDPSTMGMRTVTLFYDGSQDIEIMGDSVTCKMYSMEFMGMKSTAWIDSDGQIVQEKGIMGMMLKKTAREDALKNLSNKNRTDLIEWVSVSSNIVIENPELITQITYQIQGEFDPKGLEGGRQKIHDNSDLSIKRERIPMPPYSTKSMEKYLQSTLLIPTDHPDIQGQLKQITRKADPTLVKIKKVMVWMTDNIIKRPVLSVPNAVETLKHKRGDCNEHAVLTAALLRVAGVPTRIVAGLVYLEGRFYYHAWNEVYLNQWVSLDVIMSQFPADVTHIRLVKGAPDAQMALLGMIGNIQIQIIDIKP</sequence>
<gene>
    <name evidence="2" type="ORF">OMM_00243</name>
</gene>
<dbReference type="SUPFAM" id="SSF54001">
    <property type="entry name" value="Cysteine proteinases"/>
    <property type="match status" value="1"/>
</dbReference>
<dbReference type="SMART" id="SM00460">
    <property type="entry name" value="TGc"/>
    <property type="match status" value="1"/>
</dbReference>
<accession>A0A1V1PHS2</accession>
<organism evidence="2 3">
    <name type="scientific">Candidatus Magnetoglobus multicellularis str. Araruama</name>
    <dbReference type="NCBI Taxonomy" id="890399"/>
    <lineage>
        <taxon>Bacteria</taxon>
        <taxon>Pseudomonadati</taxon>
        <taxon>Thermodesulfobacteriota</taxon>
        <taxon>Desulfobacteria</taxon>
        <taxon>Desulfobacterales</taxon>
        <taxon>Desulfobacteraceae</taxon>
        <taxon>Candidatus Magnetoglobus</taxon>
    </lineage>
</organism>
<dbReference type="PANTHER" id="PTHR33490">
    <property type="entry name" value="BLR5614 PROTEIN-RELATED"/>
    <property type="match status" value="1"/>
</dbReference>
<protein>
    <submittedName>
        <fullName evidence="2">Transglutaminase domain containing protein</fullName>
    </submittedName>
</protein>
<dbReference type="PANTHER" id="PTHR33490:SF3">
    <property type="entry name" value="CONSERVED INTEGRAL MEMBRANE PROTEIN"/>
    <property type="match status" value="1"/>
</dbReference>
<name>A0A1V1PHS2_9BACT</name>
<evidence type="ECO:0000313" key="2">
    <source>
        <dbReference type="EMBL" id="ETR74417.1"/>
    </source>
</evidence>
<comment type="caution">
    <text evidence="2">The sequence shown here is derived from an EMBL/GenBank/DDBJ whole genome shotgun (WGS) entry which is preliminary data.</text>
</comment>
<reference evidence="3" key="1">
    <citation type="submission" date="2012-11" db="EMBL/GenBank/DDBJ databases">
        <authorList>
            <person name="Lucero-Rivera Y.E."/>
            <person name="Tovar-Ramirez D."/>
        </authorList>
    </citation>
    <scope>NUCLEOTIDE SEQUENCE [LARGE SCALE GENOMIC DNA]</scope>
    <source>
        <strain evidence="3">Araruama</strain>
    </source>
</reference>
<dbReference type="InterPro" id="IPR002931">
    <property type="entry name" value="Transglutaminase-like"/>
</dbReference>
<proteinExistence type="predicted"/>
<dbReference type="InterPro" id="IPR038765">
    <property type="entry name" value="Papain-like_cys_pep_sf"/>
</dbReference>
<evidence type="ECO:0000313" key="3">
    <source>
        <dbReference type="Proteomes" id="UP000189670"/>
    </source>
</evidence>